<evidence type="ECO:0000313" key="5">
    <source>
        <dbReference type="EMBL" id="AGT99261.1"/>
    </source>
</evidence>
<keyword evidence="2 5" id="KW-0418">Kinase</keyword>
<evidence type="ECO:0000256" key="3">
    <source>
        <dbReference type="SAM" id="MobiDB-lite"/>
    </source>
</evidence>
<dbReference type="GO" id="GO:0005524">
    <property type="term" value="F:ATP binding"/>
    <property type="evidence" value="ECO:0007669"/>
    <property type="project" value="InterPro"/>
</dbReference>
<dbReference type="Proteomes" id="UP000243849">
    <property type="component" value="Segment"/>
</dbReference>
<sequence length="510" mass="58829">MDYENNKGDTTSSSQNEDSRDLTDSCTYLLCDEKFKDFSFSGQKSTREDIVRDADVCKETSSRKKNKRKDVHRVLRSIGTKRKLVSSKDFPDIQLDTFNFSQIAVPYLFTHEAGDDAYYIVYVPHDNSMCARFCSFERSKGKMLGKGSFGYVYGYNDMAVKMANHSETVISAYVSGLVRHQCGAEPRDMDGVFKNVLVPQFCCIKHGVCLSTMYDSDLYSYAKWDPHNIDNYYNRFCGLADAIRFLNIDCQLSHLDISLTNVLLKCDESLILSAVLSDYSLSEMQPQFNRMCGVFFERDEMVKPLTRNYNKVFDMYHPAFRPLVNQICIIIDDEGDFDGCEDPKRYCNLELCALSFVCLYSLIRMLNKDGVSDTKRNYENDVFDAANAVCRLSAAHEREFYIIRTAETLAYQLWHMRLLFEECAVKQYNVVCNVCDIEGKRRIKDKFTRAYGRRNVDELRQKIQANYDVVTMYQGGQSLIKDLEQAFSIMTLADLDGDHRQLFVREDGVK</sequence>
<dbReference type="RefSeq" id="YP_008493006.1">
    <property type="nucleotide sequence ID" value="NC_022233.1"/>
</dbReference>
<dbReference type="PROSITE" id="PS00109">
    <property type="entry name" value="PROTEIN_KINASE_TYR"/>
    <property type="match status" value="1"/>
</dbReference>
<dbReference type="GeneID" id="16747456"/>
<dbReference type="Pfam" id="PF06734">
    <property type="entry name" value="UL97"/>
    <property type="match status" value="1"/>
</dbReference>
<dbReference type="InterPro" id="IPR011009">
    <property type="entry name" value="Kinase-like_dom_sf"/>
</dbReference>
<dbReference type="InterPro" id="IPR010615">
    <property type="entry name" value="Herpes_UL97"/>
</dbReference>
<dbReference type="OrthoDB" id="4062at10239"/>
<reference evidence="5 6" key="1">
    <citation type="submission" date="2013-05" db="EMBL/GenBank/DDBJ databases">
        <title>Genome organization and molecular characterization of porcine cytomegalovirus.</title>
        <authorList>
            <person name="Gu W."/>
            <person name="Zhou L."/>
            <person name="Ge X."/>
            <person name="Guo X."/>
            <person name="Yang H."/>
        </authorList>
    </citation>
    <scope>NUCLEOTIDE SEQUENCE [LARGE SCALE GENOMIC DNA]</scope>
    <source>
        <strain evidence="5 6">BJ09</strain>
    </source>
</reference>
<dbReference type="KEGG" id="vg:16747456"/>
<dbReference type="GO" id="GO:0004672">
    <property type="term" value="F:protein kinase activity"/>
    <property type="evidence" value="ECO:0007669"/>
    <property type="project" value="InterPro"/>
</dbReference>
<evidence type="ECO:0000256" key="1">
    <source>
        <dbReference type="ARBA" id="ARBA00022679"/>
    </source>
</evidence>
<dbReference type="Gene3D" id="1.10.510.10">
    <property type="entry name" value="Transferase(Phosphotransferase) domain 1"/>
    <property type="match status" value="1"/>
</dbReference>
<accession>U3GPM0</accession>
<keyword evidence="1" id="KW-0808">Transferase</keyword>
<gene>
    <name evidence="5" type="primary">U69</name>
</gene>
<protein>
    <submittedName>
        <fullName evidence="5">Serine-threonine protein kinase VPK</fullName>
    </submittedName>
</protein>
<dbReference type="InterPro" id="IPR008266">
    <property type="entry name" value="Tyr_kinase_AS"/>
</dbReference>
<dbReference type="SUPFAM" id="SSF56112">
    <property type="entry name" value="Protein kinase-like (PK-like)"/>
    <property type="match status" value="1"/>
</dbReference>
<dbReference type="GO" id="GO:0016032">
    <property type="term" value="P:viral process"/>
    <property type="evidence" value="ECO:0007669"/>
    <property type="project" value="InterPro"/>
</dbReference>
<evidence type="ECO:0000256" key="2">
    <source>
        <dbReference type="ARBA" id="ARBA00022777"/>
    </source>
</evidence>
<name>U3GPM0_9BETA</name>
<evidence type="ECO:0000259" key="4">
    <source>
        <dbReference type="Pfam" id="PF06734"/>
    </source>
</evidence>
<feature type="region of interest" description="Disordered" evidence="3">
    <location>
        <begin position="1"/>
        <end position="22"/>
    </location>
</feature>
<organism evidence="5 6">
    <name type="scientific">Suid betaherpesvirus 2</name>
    <dbReference type="NCBI Taxonomy" id="1608255"/>
    <lineage>
        <taxon>Viruses</taxon>
        <taxon>Duplodnaviria</taxon>
        <taxon>Heunggongvirae</taxon>
        <taxon>Peploviricota</taxon>
        <taxon>Herviviricetes</taxon>
        <taxon>Herpesvirales</taxon>
        <taxon>Orthoherpesviridae</taxon>
        <taxon>Betaherpesvirinae</taxon>
        <taxon>Roseolovirus</taxon>
        <taxon>Roseolovirus suidbeta2</taxon>
    </lineage>
</organism>
<feature type="domain" description="Herpesvirus UL97" evidence="4">
    <location>
        <begin position="266"/>
        <end position="434"/>
    </location>
</feature>
<proteinExistence type="predicted"/>
<keyword evidence="6" id="KW-1185">Reference proteome</keyword>
<dbReference type="EMBL" id="KF017583">
    <property type="protein sequence ID" value="AGT99261.1"/>
    <property type="molecule type" value="Genomic_DNA"/>
</dbReference>
<evidence type="ECO:0000313" key="6">
    <source>
        <dbReference type="Proteomes" id="UP000243849"/>
    </source>
</evidence>